<reference evidence="1 2" key="1">
    <citation type="submission" date="2014-04" db="EMBL/GenBank/DDBJ databases">
        <authorList>
            <consortium name="DOE Joint Genome Institute"/>
            <person name="Kuo A."/>
            <person name="Zuccaro A."/>
            <person name="Kohler A."/>
            <person name="Nagy L.G."/>
            <person name="Floudas D."/>
            <person name="Copeland A."/>
            <person name="Barry K.W."/>
            <person name="Cichocki N."/>
            <person name="Veneault-Fourrey C."/>
            <person name="LaButti K."/>
            <person name="Lindquist E.A."/>
            <person name="Lipzen A."/>
            <person name="Lundell T."/>
            <person name="Morin E."/>
            <person name="Murat C."/>
            <person name="Sun H."/>
            <person name="Tunlid A."/>
            <person name="Henrissat B."/>
            <person name="Grigoriev I.V."/>
            <person name="Hibbett D.S."/>
            <person name="Martin F."/>
            <person name="Nordberg H.P."/>
            <person name="Cantor M.N."/>
            <person name="Hua S.X."/>
        </authorList>
    </citation>
    <scope>NUCLEOTIDE SEQUENCE [LARGE SCALE GENOMIC DNA]</scope>
    <source>
        <strain evidence="1 2">MAFF 305830</strain>
    </source>
</reference>
<feature type="non-terminal residue" evidence="1">
    <location>
        <position position="315"/>
    </location>
</feature>
<evidence type="ECO:0000313" key="1">
    <source>
        <dbReference type="EMBL" id="KIM30137.1"/>
    </source>
</evidence>
<dbReference type="Pfam" id="PF13424">
    <property type="entry name" value="TPR_12"/>
    <property type="match status" value="2"/>
</dbReference>
<dbReference type="InterPro" id="IPR053137">
    <property type="entry name" value="NLR-like"/>
</dbReference>
<protein>
    <recommendedName>
        <fullName evidence="3">Kinesin light chain</fullName>
    </recommendedName>
</protein>
<dbReference type="InterPro" id="IPR011990">
    <property type="entry name" value="TPR-like_helical_dom_sf"/>
</dbReference>
<dbReference type="STRING" id="933852.A0A0C2XMG2"/>
<dbReference type="Proteomes" id="UP000054097">
    <property type="component" value="Unassembled WGS sequence"/>
</dbReference>
<dbReference type="Gene3D" id="1.25.40.10">
    <property type="entry name" value="Tetratricopeptide repeat domain"/>
    <property type="match status" value="1"/>
</dbReference>
<dbReference type="EMBL" id="KN824285">
    <property type="protein sequence ID" value="KIM30137.1"/>
    <property type="molecule type" value="Genomic_DNA"/>
</dbReference>
<dbReference type="PANTHER" id="PTHR46082">
    <property type="entry name" value="ATP/GTP-BINDING PROTEIN-RELATED"/>
    <property type="match status" value="1"/>
</dbReference>
<sequence length="315" mass="36195">MEWNESHLQGIVRNLRSFSLVTPSSMNDSLFLQLHPLVRAWSRDMAFTISQSYQGMAIQMLTACGSQNIELNRFIFPHMIDIMGQVAVQDRHINDLMVFGLVASQQGHYHKAESFFAAALDPSSYYNQGRWTESEKLWMEVLDQRRHILGIEHPCTITAAANLALTYSKQGRWDKSEKLQVEVLEQRRRILGIEHPDTIREAANLSLTYFRQGRWIESEKLSVGVLEQRRRILGIEHPETITAVATLASIYQSQGRWAESEKLSLGVLEQRKRILGIEHPSTITAAGNLATTYREQGRFTEAEKLEMEVLEKRKR</sequence>
<dbReference type="OrthoDB" id="771227at2759"/>
<dbReference type="Pfam" id="PF13374">
    <property type="entry name" value="TPR_10"/>
    <property type="match status" value="1"/>
</dbReference>
<organism evidence="1 2">
    <name type="scientific">Serendipita vermifera MAFF 305830</name>
    <dbReference type="NCBI Taxonomy" id="933852"/>
    <lineage>
        <taxon>Eukaryota</taxon>
        <taxon>Fungi</taxon>
        <taxon>Dikarya</taxon>
        <taxon>Basidiomycota</taxon>
        <taxon>Agaricomycotina</taxon>
        <taxon>Agaricomycetes</taxon>
        <taxon>Sebacinales</taxon>
        <taxon>Serendipitaceae</taxon>
        <taxon>Serendipita</taxon>
    </lineage>
</organism>
<dbReference type="PANTHER" id="PTHR46082:SF6">
    <property type="entry name" value="AAA+ ATPASE DOMAIN-CONTAINING PROTEIN-RELATED"/>
    <property type="match status" value="1"/>
</dbReference>
<evidence type="ECO:0008006" key="3">
    <source>
        <dbReference type="Google" id="ProtNLM"/>
    </source>
</evidence>
<name>A0A0C2XMG2_SERVB</name>
<gene>
    <name evidence="1" type="ORF">M408DRAFT_22189</name>
</gene>
<proteinExistence type="predicted"/>
<reference evidence="2" key="2">
    <citation type="submission" date="2015-01" db="EMBL/GenBank/DDBJ databases">
        <title>Evolutionary Origins and Diversification of the Mycorrhizal Mutualists.</title>
        <authorList>
            <consortium name="DOE Joint Genome Institute"/>
            <consortium name="Mycorrhizal Genomics Consortium"/>
            <person name="Kohler A."/>
            <person name="Kuo A."/>
            <person name="Nagy L.G."/>
            <person name="Floudas D."/>
            <person name="Copeland A."/>
            <person name="Barry K.W."/>
            <person name="Cichocki N."/>
            <person name="Veneault-Fourrey C."/>
            <person name="LaButti K."/>
            <person name="Lindquist E.A."/>
            <person name="Lipzen A."/>
            <person name="Lundell T."/>
            <person name="Morin E."/>
            <person name="Murat C."/>
            <person name="Riley R."/>
            <person name="Ohm R."/>
            <person name="Sun H."/>
            <person name="Tunlid A."/>
            <person name="Henrissat B."/>
            <person name="Grigoriev I.V."/>
            <person name="Hibbett D.S."/>
            <person name="Martin F."/>
        </authorList>
    </citation>
    <scope>NUCLEOTIDE SEQUENCE [LARGE SCALE GENOMIC DNA]</scope>
    <source>
        <strain evidence="2">MAFF 305830</strain>
    </source>
</reference>
<keyword evidence="2" id="KW-1185">Reference proteome</keyword>
<dbReference type="SUPFAM" id="SSF48452">
    <property type="entry name" value="TPR-like"/>
    <property type="match status" value="2"/>
</dbReference>
<accession>A0A0C2XMG2</accession>
<dbReference type="HOGENOM" id="CLU_860966_0_0_1"/>
<evidence type="ECO:0000313" key="2">
    <source>
        <dbReference type="Proteomes" id="UP000054097"/>
    </source>
</evidence>
<dbReference type="AlphaFoldDB" id="A0A0C2XMG2"/>